<dbReference type="OrthoDB" id="3325387at2759"/>
<proteinExistence type="predicted"/>
<accession>A0A9Q5N5T4</accession>
<evidence type="ECO:0000313" key="1">
    <source>
        <dbReference type="EMBL" id="OCB85906.1"/>
    </source>
</evidence>
<reference evidence="1" key="1">
    <citation type="submission" date="2016-06" db="EMBL/GenBank/DDBJ databases">
        <title>Draft Genome sequence of the fungus Inonotus baumii.</title>
        <authorList>
            <person name="Zhu H."/>
            <person name="Lin W."/>
        </authorList>
    </citation>
    <scope>NUCLEOTIDE SEQUENCE</scope>
    <source>
        <strain evidence="1">821</strain>
    </source>
</reference>
<name>A0A9Q5N5T4_SANBA</name>
<gene>
    <name evidence="1" type="ORF">A7U60_g7039</name>
</gene>
<dbReference type="EMBL" id="LNZH02000206">
    <property type="protein sequence ID" value="OCB85906.1"/>
    <property type="molecule type" value="Genomic_DNA"/>
</dbReference>
<dbReference type="Proteomes" id="UP000757232">
    <property type="component" value="Unassembled WGS sequence"/>
</dbReference>
<evidence type="ECO:0000313" key="2">
    <source>
        <dbReference type="Proteomes" id="UP000757232"/>
    </source>
</evidence>
<organism evidence="1 2">
    <name type="scientific">Sanghuangporus baumii</name>
    <name type="common">Phellinus baumii</name>
    <dbReference type="NCBI Taxonomy" id="108892"/>
    <lineage>
        <taxon>Eukaryota</taxon>
        <taxon>Fungi</taxon>
        <taxon>Dikarya</taxon>
        <taxon>Basidiomycota</taxon>
        <taxon>Agaricomycotina</taxon>
        <taxon>Agaricomycetes</taxon>
        <taxon>Hymenochaetales</taxon>
        <taxon>Hymenochaetaceae</taxon>
        <taxon>Sanghuangporus</taxon>
    </lineage>
</organism>
<dbReference type="AlphaFoldDB" id="A0A9Q5N5T4"/>
<keyword evidence="2" id="KW-1185">Reference proteome</keyword>
<protein>
    <submittedName>
        <fullName evidence="1">Uncharacterized protein</fullName>
    </submittedName>
</protein>
<sequence>MADNFTTFLRVFSASIRFDTLSDAILARTYIEDEDICTVDLQNSYLHIAHEDFDPREVTFTSIWNIFDYVSQARRNISLERSALRTPEEIGGKKTARNFPHDILNLVSDQLWRDRVPLGVAAMEPRWNCAFAFNGRDLRNMSLVHRSWTSPAQSALRQRAVVPFVRMKHFLLSPFCGPWVSEMILYWSINDRICGVTQSDISLLEELLKRTPNLKSLSFNTFLVHAPFRIDTCLEIIAGRLSRLEDLWLKDLEVAGKETRLHSPSIEMHDLCLHLPEMRLLKFLSLRHCSDQDGSPSDLEQHPPSSLKNIEIDTSIFAIGPLFPWLVKPRGNFALQFLSLVLRDSGGSFWPREIRECLEDSLKETRNLRLGILNGQRHILYESMGWPPPYFNLLRSNGVLATLDLFIMETDVGEFSAVDAPTLQNVLNFEFMRLPTSLERLTTHYLDGAIRRHFTPTRAAAPDMSSQIRHVWNFLGAWADFVEDLRPAAPLKFLQDIEKVTSSLPNLRKFVITGSPEISEENLTRWDIDGFMNHMNQHAGEIQDGVPEKLQRICVDKNVELICLKNVFPRRWDILA</sequence>
<comment type="caution">
    <text evidence="1">The sequence shown here is derived from an EMBL/GenBank/DDBJ whole genome shotgun (WGS) entry which is preliminary data.</text>
</comment>